<protein>
    <submittedName>
        <fullName evidence="1">Uncharacterized protein</fullName>
    </submittedName>
</protein>
<evidence type="ECO:0000313" key="1">
    <source>
        <dbReference type="EMBL" id="KAJ8685841.1"/>
    </source>
</evidence>
<comment type="caution">
    <text evidence="1">The sequence shown here is derived from an EMBL/GenBank/DDBJ whole genome shotgun (WGS) entry which is preliminary data.</text>
</comment>
<name>A0ACC2PSN3_9HYME</name>
<dbReference type="Proteomes" id="UP001239111">
    <property type="component" value="Chromosome 1"/>
</dbReference>
<keyword evidence="2" id="KW-1185">Reference proteome</keyword>
<accession>A0ACC2PSN3</accession>
<gene>
    <name evidence="1" type="ORF">QAD02_021634</name>
</gene>
<dbReference type="EMBL" id="CM056741">
    <property type="protein sequence ID" value="KAJ8685841.1"/>
    <property type="molecule type" value="Genomic_DNA"/>
</dbReference>
<evidence type="ECO:0000313" key="2">
    <source>
        <dbReference type="Proteomes" id="UP001239111"/>
    </source>
</evidence>
<organism evidence="1 2">
    <name type="scientific">Eretmocerus hayati</name>
    <dbReference type="NCBI Taxonomy" id="131215"/>
    <lineage>
        <taxon>Eukaryota</taxon>
        <taxon>Metazoa</taxon>
        <taxon>Ecdysozoa</taxon>
        <taxon>Arthropoda</taxon>
        <taxon>Hexapoda</taxon>
        <taxon>Insecta</taxon>
        <taxon>Pterygota</taxon>
        <taxon>Neoptera</taxon>
        <taxon>Endopterygota</taxon>
        <taxon>Hymenoptera</taxon>
        <taxon>Apocrita</taxon>
        <taxon>Proctotrupomorpha</taxon>
        <taxon>Chalcidoidea</taxon>
        <taxon>Aphelinidae</taxon>
        <taxon>Aphelininae</taxon>
        <taxon>Eretmocerus</taxon>
    </lineage>
</organism>
<proteinExistence type="predicted"/>
<reference evidence="1" key="1">
    <citation type="submission" date="2023-04" db="EMBL/GenBank/DDBJ databases">
        <title>A chromosome-level genome assembly of the parasitoid wasp Eretmocerus hayati.</title>
        <authorList>
            <person name="Zhong Y."/>
            <person name="Liu S."/>
            <person name="Liu Y."/>
        </authorList>
    </citation>
    <scope>NUCLEOTIDE SEQUENCE</scope>
    <source>
        <strain evidence="1">ZJU_SS_LIU_2023</strain>
    </source>
</reference>
<sequence>MFFDDANRSEVVNRVAIGGHIITNDIKAFASDGPHNAVVRQVVQAIPGDTATMLTVTAVSKWVDHGTCGRYHVLEESRGCWWNQGTEELTPELRGNFENPHSYATRRTEQMTGRETREVPDDKVQRVMRDCIKKLEVQAKTKLTEKQERSHNIVPYFEFVIKR</sequence>